<comment type="subcellular location">
    <subcellularLocation>
        <location evidence="3">Cell membrane</location>
        <topology evidence="3">Peripheral membrane protein</topology>
        <orientation evidence="3">Cytoplasmic side</orientation>
    </subcellularLocation>
    <subcellularLocation>
        <location evidence="2">Cytoplasm</location>
        <location evidence="2">Cytoskeleton</location>
        <location evidence="2">Actin patch</location>
    </subcellularLocation>
    <subcellularLocation>
        <location evidence="1">Endosome membrane</location>
        <topology evidence="1">Peripheral membrane protein</topology>
        <orientation evidence="1">Cytoplasmic side</orientation>
    </subcellularLocation>
</comment>
<dbReference type="OrthoDB" id="1716625at2759"/>
<evidence type="ECO:0000256" key="9">
    <source>
        <dbReference type="ARBA" id="ARBA00022753"/>
    </source>
</evidence>
<keyword evidence="7" id="KW-0254">Endocytosis</keyword>
<keyword evidence="13" id="KW-0206">Cytoskeleton</keyword>
<evidence type="ECO:0000256" key="8">
    <source>
        <dbReference type="ARBA" id="ARBA00022737"/>
    </source>
</evidence>
<dbReference type="Pfam" id="PF12761">
    <property type="entry name" value="End3"/>
    <property type="match status" value="1"/>
</dbReference>
<dbReference type="GO" id="GO:0005509">
    <property type="term" value="F:calcium ion binding"/>
    <property type="evidence" value="ECO:0007669"/>
    <property type="project" value="InterPro"/>
</dbReference>
<evidence type="ECO:0000313" key="18">
    <source>
        <dbReference type="EMBL" id="CAG8462764.1"/>
    </source>
</evidence>
<sequence>MSGITDVEKQKYFQVFTSLGPSITGHLSGTQARNWLLSSKLPVHWLERIWDICDIDKDGQLDFDEFSVTFKLVGDLLNGVYTDVPPSLPPQLIPPNKAHLLSGGGFGGNSSTLSIGGHGTYSQSTPINPIPQSINPISQTNIGPIQSGISNIVPSYQVPLHLPQITSVSPLPSQVQVNAFLIDPFLLNFNYENEYSKNAGPHGYVRFGDFEDLYQRLGIPREECIAAWNLADVNFEQQLGKDQCLLFLHILNQRSKGRRIPDSVPSALKTSLLRGKLNYNYNETADPSWRSKSSDSGSQSSISKTYNSYDSGSKWEEEKLQRELDELNEKLKKAEETSSSSYTSSTSSRDSGVTSEFKQLYEYKQKQLVEETDKEQLNRTLEEYIRKERLAIRELQDGLRSLKSQLSIIEDHSESGDADYRRLQKDIDDARLGR</sequence>
<proteinExistence type="inferred from homology"/>
<keyword evidence="19" id="KW-1185">Reference proteome</keyword>
<evidence type="ECO:0000256" key="12">
    <source>
        <dbReference type="ARBA" id="ARBA00023136"/>
    </source>
</evidence>
<reference evidence="18" key="1">
    <citation type="submission" date="2021-06" db="EMBL/GenBank/DDBJ databases">
        <authorList>
            <person name="Kallberg Y."/>
            <person name="Tangrot J."/>
            <person name="Rosling A."/>
        </authorList>
    </citation>
    <scope>NUCLEOTIDE SEQUENCE</scope>
    <source>
        <strain evidence="18">CL551</strain>
    </source>
</reference>
<dbReference type="GO" id="GO:0016197">
    <property type="term" value="P:endosomal transport"/>
    <property type="evidence" value="ECO:0007669"/>
    <property type="project" value="TreeGrafter"/>
</dbReference>
<dbReference type="Pfam" id="PF12763">
    <property type="entry name" value="EH"/>
    <property type="match status" value="1"/>
</dbReference>
<dbReference type="PANTHER" id="PTHR11216">
    <property type="entry name" value="EH DOMAIN"/>
    <property type="match status" value="1"/>
</dbReference>
<feature type="domain" description="EH" evidence="16">
    <location>
        <begin position="191"/>
        <end position="273"/>
    </location>
</feature>
<feature type="domain" description="EH" evidence="16">
    <location>
        <begin position="8"/>
        <end position="99"/>
    </location>
</feature>
<feature type="compositionally biased region" description="Low complexity" evidence="15">
    <location>
        <begin position="337"/>
        <end position="354"/>
    </location>
</feature>
<feature type="region of interest" description="Disordered" evidence="15">
    <location>
        <begin position="331"/>
        <end position="354"/>
    </location>
</feature>
<evidence type="ECO:0000256" key="14">
    <source>
        <dbReference type="ARBA" id="ARBA00029684"/>
    </source>
</evidence>
<evidence type="ECO:0000256" key="2">
    <source>
        <dbReference type="ARBA" id="ARBA00004134"/>
    </source>
</evidence>
<dbReference type="EMBL" id="CAJVPV010000555">
    <property type="protein sequence ID" value="CAG8462764.1"/>
    <property type="molecule type" value="Genomic_DNA"/>
</dbReference>
<dbReference type="GO" id="GO:0005886">
    <property type="term" value="C:plasma membrane"/>
    <property type="evidence" value="ECO:0007669"/>
    <property type="project" value="UniProtKB-SubCell"/>
</dbReference>
<accession>A0A9N8Z0I7</accession>
<dbReference type="GO" id="GO:0030479">
    <property type="term" value="C:actin cortical patch"/>
    <property type="evidence" value="ECO:0007669"/>
    <property type="project" value="UniProtKB-SubCell"/>
</dbReference>
<comment type="caution">
    <text evidence="18">The sequence shown here is derived from an EMBL/GenBank/DDBJ whole genome shotgun (WGS) entry which is preliminary data.</text>
</comment>
<dbReference type="SMART" id="SM00027">
    <property type="entry name" value="EH"/>
    <property type="match status" value="2"/>
</dbReference>
<evidence type="ECO:0000256" key="11">
    <source>
        <dbReference type="ARBA" id="ARBA00023054"/>
    </source>
</evidence>
<gene>
    <name evidence="18" type="ORF">AMORRO_LOCUS1480</name>
</gene>
<keyword evidence="11" id="KW-0175">Coiled coil</keyword>
<dbReference type="InterPro" id="IPR025604">
    <property type="entry name" value="End3"/>
</dbReference>
<evidence type="ECO:0000256" key="1">
    <source>
        <dbReference type="ARBA" id="ARBA00004125"/>
    </source>
</evidence>
<dbReference type="PROSITE" id="PS50222">
    <property type="entry name" value="EF_HAND_2"/>
    <property type="match status" value="1"/>
</dbReference>
<dbReference type="GO" id="GO:0010008">
    <property type="term" value="C:endosome membrane"/>
    <property type="evidence" value="ECO:0007669"/>
    <property type="project" value="UniProtKB-SubCell"/>
</dbReference>
<keyword evidence="9" id="KW-0967">Endosome</keyword>
<evidence type="ECO:0000259" key="17">
    <source>
        <dbReference type="PROSITE" id="PS50222"/>
    </source>
</evidence>
<feature type="region of interest" description="Disordered" evidence="15">
    <location>
        <begin position="284"/>
        <end position="310"/>
    </location>
</feature>
<dbReference type="AlphaFoldDB" id="A0A9N8Z0I7"/>
<dbReference type="Proteomes" id="UP000789342">
    <property type="component" value="Unassembled WGS sequence"/>
</dbReference>
<feature type="domain" description="EF-hand" evidence="17">
    <location>
        <begin position="41"/>
        <end position="76"/>
    </location>
</feature>
<organism evidence="18 19">
    <name type="scientific">Acaulospora morrowiae</name>
    <dbReference type="NCBI Taxonomy" id="94023"/>
    <lineage>
        <taxon>Eukaryota</taxon>
        <taxon>Fungi</taxon>
        <taxon>Fungi incertae sedis</taxon>
        <taxon>Mucoromycota</taxon>
        <taxon>Glomeromycotina</taxon>
        <taxon>Glomeromycetes</taxon>
        <taxon>Diversisporales</taxon>
        <taxon>Acaulosporaceae</taxon>
        <taxon>Acaulospora</taxon>
    </lineage>
</organism>
<feature type="region of interest" description="Disordered" evidence="15">
    <location>
        <begin position="410"/>
        <end position="434"/>
    </location>
</feature>
<dbReference type="GO" id="GO:0006897">
    <property type="term" value="P:endocytosis"/>
    <property type="evidence" value="ECO:0007669"/>
    <property type="project" value="UniProtKB-KW"/>
</dbReference>
<evidence type="ECO:0000256" key="3">
    <source>
        <dbReference type="ARBA" id="ARBA00004413"/>
    </source>
</evidence>
<dbReference type="InterPro" id="IPR000261">
    <property type="entry name" value="EH_dom"/>
</dbReference>
<dbReference type="InterPro" id="IPR011992">
    <property type="entry name" value="EF-hand-dom_pair"/>
</dbReference>
<keyword evidence="8" id="KW-0677">Repeat</keyword>
<evidence type="ECO:0000313" key="19">
    <source>
        <dbReference type="Proteomes" id="UP000789342"/>
    </source>
</evidence>
<keyword evidence="10" id="KW-0106">Calcium</keyword>
<evidence type="ECO:0000259" key="16">
    <source>
        <dbReference type="PROSITE" id="PS50031"/>
    </source>
</evidence>
<dbReference type="Gene3D" id="1.10.238.10">
    <property type="entry name" value="EF-hand"/>
    <property type="match status" value="2"/>
</dbReference>
<evidence type="ECO:0000256" key="10">
    <source>
        <dbReference type="ARBA" id="ARBA00022837"/>
    </source>
</evidence>
<comment type="similarity">
    <text evidence="4">Belongs to the END3 family.</text>
</comment>
<dbReference type="SMART" id="SM00054">
    <property type="entry name" value="EFh"/>
    <property type="match status" value="1"/>
</dbReference>
<evidence type="ECO:0000256" key="13">
    <source>
        <dbReference type="ARBA" id="ARBA00023212"/>
    </source>
</evidence>
<dbReference type="InterPro" id="IPR002048">
    <property type="entry name" value="EF_hand_dom"/>
</dbReference>
<keyword evidence="5" id="KW-1003">Cell membrane</keyword>
<name>A0A9N8Z0I7_9GLOM</name>
<dbReference type="PROSITE" id="PS50031">
    <property type="entry name" value="EH"/>
    <property type="match status" value="2"/>
</dbReference>
<keyword evidence="6" id="KW-0963">Cytoplasm</keyword>
<dbReference type="CDD" id="cd00052">
    <property type="entry name" value="EH"/>
    <property type="match status" value="1"/>
</dbReference>
<evidence type="ECO:0000256" key="4">
    <source>
        <dbReference type="ARBA" id="ARBA00009909"/>
    </source>
</evidence>
<dbReference type="SUPFAM" id="SSF47473">
    <property type="entry name" value="EF-hand"/>
    <property type="match status" value="2"/>
</dbReference>
<keyword evidence="12" id="KW-0472">Membrane</keyword>
<evidence type="ECO:0000256" key="7">
    <source>
        <dbReference type="ARBA" id="ARBA00022583"/>
    </source>
</evidence>
<dbReference type="GO" id="GO:0007015">
    <property type="term" value="P:actin filament organization"/>
    <property type="evidence" value="ECO:0007669"/>
    <property type="project" value="InterPro"/>
</dbReference>
<evidence type="ECO:0000256" key="5">
    <source>
        <dbReference type="ARBA" id="ARBA00022475"/>
    </source>
</evidence>
<evidence type="ECO:0000256" key="6">
    <source>
        <dbReference type="ARBA" id="ARBA00022490"/>
    </source>
</evidence>
<evidence type="ECO:0000256" key="15">
    <source>
        <dbReference type="SAM" id="MobiDB-lite"/>
    </source>
</evidence>
<feature type="compositionally biased region" description="Low complexity" evidence="15">
    <location>
        <begin position="288"/>
        <end position="303"/>
    </location>
</feature>
<protein>
    <recommendedName>
        <fullName evidence="14">Endocytosis protein 3</fullName>
    </recommendedName>
</protein>
<dbReference type="PROSITE" id="PS00018">
    <property type="entry name" value="EF_HAND_1"/>
    <property type="match status" value="1"/>
</dbReference>
<dbReference type="InterPro" id="IPR018247">
    <property type="entry name" value="EF_Hand_1_Ca_BS"/>
</dbReference>